<comment type="caution">
    <text evidence="1">The sequence shown here is derived from an EMBL/GenBank/DDBJ whole genome shotgun (WGS) entry which is preliminary data.</text>
</comment>
<evidence type="ECO:0008006" key="3">
    <source>
        <dbReference type="Google" id="ProtNLM"/>
    </source>
</evidence>
<gene>
    <name evidence="1" type="ORF">GCM10022416_14780</name>
</gene>
<accession>A0ABP7YBC9</accession>
<dbReference type="InterPro" id="IPR029057">
    <property type="entry name" value="PRTase-like"/>
</dbReference>
<dbReference type="EMBL" id="BAABDO010000013">
    <property type="protein sequence ID" value="GAA4133643.1"/>
    <property type="molecule type" value="Genomic_DNA"/>
</dbReference>
<name>A0ABP7YBC9_9ACTN</name>
<reference evidence="2" key="1">
    <citation type="journal article" date="2019" name="Int. J. Syst. Evol. Microbiol.">
        <title>The Global Catalogue of Microorganisms (GCM) 10K type strain sequencing project: providing services to taxonomists for standard genome sequencing and annotation.</title>
        <authorList>
            <consortium name="The Broad Institute Genomics Platform"/>
            <consortium name="The Broad Institute Genome Sequencing Center for Infectious Disease"/>
            <person name="Wu L."/>
            <person name="Ma J."/>
        </authorList>
    </citation>
    <scope>NUCLEOTIDE SEQUENCE [LARGE SCALE GENOMIC DNA]</scope>
    <source>
        <strain evidence="2">JCM 17316</strain>
    </source>
</reference>
<sequence length="252" mass="27872">MPGRDPVAPLRAWLAEHAQYLRNPLPAGAGICMTCRGPAGSSFLRCIPCDKHFRAAPDSMADVVAPISYAHAHEQHMHDLRTYKWRTPPEISRSRLLSLLVVFLADHGRCLVEAAGGTAPSAAAVVPSTKGRPGLHPLRTLIGDRLGLPWLPLAPGARPDGQSRTFQRDRFGLNDRAREWVEGRTVLLIDDTWTTGSRIQSASHTLKAAGAAKVVAVVLGRRVNPVWDEWRPILQKVRDEPFRMDDCPFHIR</sequence>
<dbReference type="SUPFAM" id="SSF53271">
    <property type="entry name" value="PRTase-like"/>
    <property type="match status" value="1"/>
</dbReference>
<evidence type="ECO:0000313" key="2">
    <source>
        <dbReference type="Proteomes" id="UP001500266"/>
    </source>
</evidence>
<dbReference type="InterPro" id="IPR000836">
    <property type="entry name" value="PRTase_dom"/>
</dbReference>
<organism evidence="1 2">
    <name type="scientific">Actinomadura keratinilytica</name>
    <dbReference type="NCBI Taxonomy" id="547461"/>
    <lineage>
        <taxon>Bacteria</taxon>
        <taxon>Bacillati</taxon>
        <taxon>Actinomycetota</taxon>
        <taxon>Actinomycetes</taxon>
        <taxon>Streptosporangiales</taxon>
        <taxon>Thermomonosporaceae</taxon>
        <taxon>Actinomadura</taxon>
    </lineage>
</organism>
<evidence type="ECO:0000313" key="1">
    <source>
        <dbReference type="EMBL" id="GAA4133643.1"/>
    </source>
</evidence>
<dbReference type="Proteomes" id="UP001500266">
    <property type="component" value="Unassembled WGS sequence"/>
</dbReference>
<dbReference type="CDD" id="cd06223">
    <property type="entry name" value="PRTases_typeI"/>
    <property type="match status" value="1"/>
</dbReference>
<dbReference type="Gene3D" id="3.40.50.2020">
    <property type="match status" value="1"/>
</dbReference>
<protein>
    <recommendedName>
        <fullName evidence="3">Phosphoribosyltransferase</fullName>
    </recommendedName>
</protein>
<proteinExistence type="predicted"/>
<keyword evidence="2" id="KW-1185">Reference proteome</keyword>